<accession>A0AC60NU85</accession>
<organism evidence="1 2">
    <name type="scientific">Ixodes persulcatus</name>
    <name type="common">Taiga tick</name>
    <dbReference type="NCBI Taxonomy" id="34615"/>
    <lineage>
        <taxon>Eukaryota</taxon>
        <taxon>Metazoa</taxon>
        <taxon>Ecdysozoa</taxon>
        <taxon>Arthropoda</taxon>
        <taxon>Chelicerata</taxon>
        <taxon>Arachnida</taxon>
        <taxon>Acari</taxon>
        <taxon>Parasitiformes</taxon>
        <taxon>Ixodida</taxon>
        <taxon>Ixodoidea</taxon>
        <taxon>Ixodidae</taxon>
        <taxon>Ixodinae</taxon>
        <taxon>Ixodes</taxon>
    </lineage>
</organism>
<keyword evidence="2" id="KW-1185">Reference proteome</keyword>
<comment type="caution">
    <text evidence="1">The sequence shown here is derived from an EMBL/GenBank/DDBJ whole genome shotgun (WGS) entry which is preliminary data.</text>
</comment>
<name>A0AC60NU85_IXOPE</name>
<gene>
    <name evidence="1" type="ORF">HPB47_012224</name>
</gene>
<evidence type="ECO:0000313" key="1">
    <source>
        <dbReference type="EMBL" id="KAG0410645.1"/>
    </source>
</evidence>
<sequence length="146" mass="16705">MRGLGGLHFDSSPPDGSQPVFSERAELAKLERKKILRNLRTAASLFNRHKRMIPPMSAEPVIWECPEHAAARFDTLADISAADQPNTFEDWVIPQDKPPPTVRRLWNQFCSFFYVDGGPARFLHRWPSVTANSRLERFATFRRAAL</sequence>
<dbReference type="EMBL" id="JABSTQ010011502">
    <property type="protein sequence ID" value="KAG0410645.1"/>
    <property type="molecule type" value="Genomic_DNA"/>
</dbReference>
<protein>
    <submittedName>
        <fullName evidence="1">Uncharacterized protein</fullName>
    </submittedName>
</protein>
<proteinExistence type="predicted"/>
<evidence type="ECO:0000313" key="2">
    <source>
        <dbReference type="Proteomes" id="UP000805193"/>
    </source>
</evidence>
<reference evidence="1 2" key="1">
    <citation type="journal article" date="2020" name="Cell">
        <title>Large-Scale Comparative Analyses of Tick Genomes Elucidate Their Genetic Diversity and Vector Capacities.</title>
        <authorList>
            <consortium name="Tick Genome and Microbiome Consortium (TIGMIC)"/>
            <person name="Jia N."/>
            <person name="Wang J."/>
            <person name="Shi W."/>
            <person name="Du L."/>
            <person name="Sun Y."/>
            <person name="Zhan W."/>
            <person name="Jiang J.F."/>
            <person name="Wang Q."/>
            <person name="Zhang B."/>
            <person name="Ji P."/>
            <person name="Bell-Sakyi L."/>
            <person name="Cui X.M."/>
            <person name="Yuan T.T."/>
            <person name="Jiang B.G."/>
            <person name="Yang W.F."/>
            <person name="Lam T.T."/>
            <person name="Chang Q.C."/>
            <person name="Ding S.J."/>
            <person name="Wang X.J."/>
            <person name="Zhu J.G."/>
            <person name="Ruan X.D."/>
            <person name="Zhao L."/>
            <person name="Wei J.T."/>
            <person name="Ye R.Z."/>
            <person name="Que T.C."/>
            <person name="Du C.H."/>
            <person name="Zhou Y.H."/>
            <person name="Cheng J.X."/>
            <person name="Dai P.F."/>
            <person name="Guo W.B."/>
            <person name="Han X.H."/>
            <person name="Huang E.J."/>
            <person name="Li L.F."/>
            <person name="Wei W."/>
            <person name="Gao Y.C."/>
            <person name="Liu J.Z."/>
            <person name="Shao H.Z."/>
            <person name="Wang X."/>
            <person name="Wang C.C."/>
            <person name="Yang T.C."/>
            <person name="Huo Q.B."/>
            <person name="Li W."/>
            <person name="Chen H.Y."/>
            <person name="Chen S.E."/>
            <person name="Zhou L.G."/>
            <person name="Ni X.B."/>
            <person name="Tian J.H."/>
            <person name="Sheng Y."/>
            <person name="Liu T."/>
            <person name="Pan Y.S."/>
            <person name="Xia L.Y."/>
            <person name="Li J."/>
            <person name="Zhao F."/>
            <person name="Cao W.C."/>
        </authorList>
    </citation>
    <scope>NUCLEOTIDE SEQUENCE [LARGE SCALE GENOMIC DNA]</scope>
    <source>
        <strain evidence="1">Iper-2018</strain>
    </source>
</reference>
<dbReference type="Proteomes" id="UP000805193">
    <property type="component" value="Unassembled WGS sequence"/>
</dbReference>